<name>A0A6I4RIH7_9STRE</name>
<dbReference type="PROSITE" id="PS51257">
    <property type="entry name" value="PROKAR_LIPOPROTEIN"/>
    <property type="match status" value="1"/>
</dbReference>
<organism evidence="3 5">
    <name type="scientific">Streptococcus zhangguiae</name>
    <dbReference type="NCBI Taxonomy" id="2664091"/>
    <lineage>
        <taxon>Bacteria</taxon>
        <taxon>Bacillati</taxon>
        <taxon>Bacillota</taxon>
        <taxon>Bacilli</taxon>
        <taxon>Lactobacillales</taxon>
        <taxon>Streptococcaceae</taxon>
        <taxon>Streptococcus</taxon>
    </lineage>
</organism>
<comment type="caution">
    <text evidence="3">The sequence shown here is derived from an EMBL/GenBank/DDBJ whole genome shotgun (WGS) entry which is preliminary data.</text>
</comment>
<reference evidence="3 5" key="1">
    <citation type="submission" date="2019-10" db="EMBL/GenBank/DDBJ databases">
        <title>Streptococcis sp, isolated from the respiratory tract of Marmot.</title>
        <authorList>
            <person name="Zhang G."/>
        </authorList>
    </citation>
    <scope>NUCLEOTIDE SEQUENCE [LARGE SCALE GENOMIC DNA]</scope>
    <source>
        <strain evidence="3">Zg-70</strain>
        <strain evidence="5">zg-70</strain>
    </source>
</reference>
<dbReference type="RefSeq" id="WP_154608365.1">
    <property type="nucleotide sequence ID" value="NZ_CP072115.1"/>
</dbReference>
<proteinExistence type="predicted"/>
<dbReference type="AlphaFoldDB" id="A0A6I4RIH7"/>
<reference evidence="2 4" key="2">
    <citation type="submission" date="2019-11" db="EMBL/GenBank/DDBJ databases">
        <title>Streptococcis sp. isolated from the respiratory tract of Marmot.</title>
        <authorList>
            <person name="Zhang G."/>
        </authorList>
    </citation>
    <scope>NUCLEOTIDE SEQUENCE [LARGE SCALE GENOMIC DNA]</scope>
    <source>
        <strain evidence="4">zg-86</strain>
        <strain evidence="2">Zg-86</strain>
    </source>
</reference>
<protein>
    <recommendedName>
        <fullName evidence="6">DUF5105 domain-containing protein</fullName>
    </recommendedName>
</protein>
<accession>A0A6I4RIH7</accession>
<dbReference type="EMBL" id="WLCG01000006">
    <property type="protein sequence ID" value="MTB64392.1"/>
    <property type="molecule type" value="Genomic_DNA"/>
</dbReference>
<dbReference type="Proteomes" id="UP000435060">
    <property type="component" value="Unassembled WGS sequence"/>
</dbReference>
<evidence type="ECO:0000313" key="3">
    <source>
        <dbReference type="EMBL" id="MWV56303.1"/>
    </source>
</evidence>
<feature type="signal peptide" evidence="1">
    <location>
        <begin position="1"/>
        <end position="20"/>
    </location>
</feature>
<keyword evidence="4" id="KW-1185">Reference proteome</keyword>
<sequence length="284" mass="32297">MRKKQIMAFLILLSTFLLLAACGIASKRLSQTRGSSVESQANEEAVRRDATILLNSVLTANDKGFSSLYGKSYEQWTKQIVFPSQIEAAIQDNGWTPESKYTYQYAKEFEKQQPSEILEHYYETRRDNLKDIQEYRITDVEVSDDKATVTFLSRQINHTATASAINTIYLAVADGTIDVFAALNKANEADSKFKKLHTLVSDFLYYANFSDRLVDHKGISSRLNETPLTEGQYEVSFDLEKNSEDNWVISDKNYRNLVSDLLNYDEKASQARYPDGTAVKDIVN</sequence>
<feature type="chain" id="PRO_5039072274" description="DUF5105 domain-containing protein" evidence="1">
    <location>
        <begin position="21"/>
        <end position="284"/>
    </location>
</feature>
<evidence type="ECO:0000313" key="5">
    <source>
        <dbReference type="Proteomes" id="UP000435423"/>
    </source>
</evidence>
<evidence type="ECO:0000313" key="2">
    <source>
        <dbReference type="EMBL" id="MTB64392.1"/>
    </source>
</evidence>
<dbReference type="Proteomes" id="UP000435423">
    <property type="component" value="Unassembled WGS sequence"/>
</dbReference>
<dbReference type="EMBL" id="WUBJ01000005">
    <property type="protein sequence ID" value="MWV56303.1"/>
    <property type="molecule type" value="Genomic_DNA"/>
</dbReference>
<evidence type="ECO:0000313" key="4">
    <source>
        <dbReference type="Proteomes" id="UP000435060"/>
    </source>
</evidence>
<keyword evidence="1" id="KW-0732">Signal</keyword>
<evidence type="ECO:0000256" key="1">
    <source>
        <dbReference type="SAM" id="SignalP"/>
    </source>
</evidence>
<evidence type="ECO:0008006" key="6">
    <source>
        <dbReference type="Google" id="ProtNLM"/>
    </source>
</evidence>
<gene>
    <name evidence="2" type="ORF">GGG87_05205</name>
    <name evidence="3" type="ORF">GGH11_04875</name>
</gene>